<feature type="non-terminal residue" evidence="1">
    <location>
        <position position="1"/>
    </location>
</feature>
<keyword evidence="2" id="KW-1185">Reference proteome</keyword>
<dbReference type="EMBL" id="FOYV01000003">
    <property type="protein sequence ID" value="SFR57871.1"/>
    <property type="molecule type" value="Genomic_DNA"/>
</dbReference>
<evidence type="ECO:0000313" key="2">
    <source>
        <dbReference type="Proteomes" id="UP000199290"/>
    </source>
</evidence>
<dbReference type="STRING" id="375760.SAMN04488073_3043"/>
<gene>
    <name evidence="1" type="ORF">SAMN04488073_3043</name>
</gene>
<dbReference type="Proteomes" id="UP000199290">
    <property type="component" value="Unassembled WGS sequence"/>
</dbReference>
<sequence length="125" mass="13481">WQQSDGTTQNAVSNRFDGSAWGTAELIESDNGGIIAFPQIAVDGTGKAFAVWQQSDGTRFNIVSNRFDGSTWGTAELIESDNAGAAFSRKLRSMAPEQRLRCGSKVMAHAITSCRTASNKPRPEL</sequence>
<proteinExistence type="predicted"/>
<organism evidence="1 2">
    <name type="scientific">Marinobacter gudaonensis</name>
    <dbReference type="NCBI Taxonomy" id="375760"/>
    <lineage>
        <taxon>Bacteria</taxon>
        <taxon>Pseudomonadati</taxon>
        <taxon>Pseudomonadota</taxon>
        <taxon>Gammaproteobacteria</taxon>
        <taxon>Pseudomonadales</taxon>
        <taxon>Marinobacteraceae</taxon>
        <taxon>Marinobacter</taxon>
    </lineage>
</organism>
<name>A0A1I6HTU1_9GAMM</name>
<accession>A0A1I6HTU1</accession>
<dbReference type="AlphaFoldDB" id="A0A1I6HTU1"/>
<reference evidence="2" key="1">
    <citation type="submission" date="2016-10" db="EMBL/GenBank/DDBJ databases">
        <authorList>
            <person name="Varghese N."/>
            <person name="Submissions S."/>
        </authorList>
    </citation>
    <scope>NUCLEOTIDE SEQUENCE [LARGE SCALE GENOMIC DNA]</scope>
    <source>
        <strain evidence="2">CGMCC 1.6294</strain>
    </source>
</reference>
<dbReference type="RefSeq" id="WP_167363254.1">
    <property type="nucleotide sequence ID" value="NZ_FOYV01000003.1"/>
</dbReference>
<evidence type="ECO:0000313" key="1">
    <source>
        <dbReference type="EMBL" id="SFR57871.1"/>
    </source>
</evidence>
<protein>
    <submittedName>
        <fullName evidence="1">Uncharacterized protein</fullName>
    </submittedName>
</protein>